<dbReference type="AlphaFoldDB" id="A0A2N3V3Y7"/>
<keyword evidence="7" id="KW-0175">Coiled coil</keyword>
<name>A0A2N3V3Y7_9BACT</name>
<dbReference type="PROSITE" id="PS01134">
    <property type="entry name" value="FTSZ_1"/>
    <property type="match status" value="1"/>
</dbReference>
<evidence type="ECO:0000256" key="2">
    <source>
        <dbReference type="ARBA" id="ARBA00022741"/>
    </source>
</evidence>
<feature type="region of interest" description="Disordered" evidence="8">
    <location>
        <begin position="389"/>
        <end position="423"/>
    </location>
</feature>
<feature type="domain" description="Tubulin/FtsZ GTPase" evidence="9">
    <location>
        <begin position="16"/>
        <end position="208"/>
    </location>
</feature>
<evidence type="ECO:0000313" key="12">
    <source>
        <dbReference type="Proteomes" id="UP000233782"/>
    </source>
</evidence>
<feature type="binding site" evidence="4">
    <location>
        <position position="147"/>
    </location>
    <ligand>
        <name>GTP</name>
        <dbReference type="ChEBI" id="CHEBI:37565"/>
    </ligand>
</feature>
<proteinExistence type="inferred from homology"/>
<comment type="subcellular location">
    <subcellularLocation>
        <location evidence="4">Cytoplasm</location>
    </subcellularLocation>
    <text evidence="4">Assembles at midcell at the inner surface of the cytoplasmic membrane.</text>
</comment>
<keyword evidence="4 6" id="KW-0131">Cell cycle</keyword>
<keyword evidence="12" id="KW-1185">Reference proteome</keyword>
<feature type="domain" description="Tubulin/FtsZ 2-layer sandwich" evidence="10">
    <location>
        <begin position="210"/>
        <end position="330"/>
    </location>
</feature>
<dbReference type="InterPro" id="IPR045061">
    <property type="entry name" value="FtsZ/CetZ"/>
</dbReference>
<dbReference type="NCBIfam" id="TIGR00065">
    <property type="entry name" value="ftsZ"/>
    <property type="match status" value="1"/>
</dbReference>
<dbReference type="SUPFAM" id="SSF55307">
    <property type="entry name" value="Tubulin C-terminal domain-like"/>
    <property type="match status" value="1"/>
</dbReference>
<dbReference type="PANTHER" id="PTHR30314:SF3">
    <property type="entry name" value="MITOCHONDRIAL DIVISION PROTEIN FSZA"/>
    <property type="match status" value="1"/>
</dbReference>
<dbReference type="SMART" id="SM00865">
    <property type="entry name" value="Tubulin_C"/>
    <property type="match status" value="1"/>
</dbReference>
<dbReference type="PROSITE" id="PS01135">
    <property type="entry name" value="FTSZ_2"/>
    <property type="match status" value="1"/>
</dbReference>
<dbReference type="InterPro" id="IPR008280">
    <property type="entry name" value="Tub_FtsZ_C"/>
</dbReference>
<dbReference type="CDD" id="cd02201">
    <property type="entry name" value="FtsZ_type1"/>
    <property type="match status" value="1"/>
</dbReference>
<organism evidence="11 12">
    <name type="scientific">Pontibacter ramchanderi</name>
    <dbReference type="NCBI Taxonomy" id="1179743"/>
    <lineage>
        <taxon>Bacteria</taxon>
        <taxon>Pseudomonadati</taxon>
        <taxon>Bacteroidota</taxon>
        <taxon>Cytophagia</taxon>
        <taxon>Cytophagales</taxon>
        <taxon>Hymenobacteraceae</taxon>
        <taxon>Pontibacter</taxon>
    </lineage>
</organism>
<dbReference type="SUPFAM" id="SSF52490">
    <property type="entry name" value="Tubulin nucleotide-binding domain-like"/>
    <property type="match status" value="1"/>
</dbReference>
<dbReference type="InterPro" id="IPR024757">
    <property type="entry name" value="FtsZ_C"/>
</dbReference>
<comment type="subunit">
    <text evidence="4">Homodimer. Polymerizes to form a dynamic ring structure in a strictly GTP-dependent manner. Interacts directly with several other division proteins.</text>
</comment>
<dbReference type="HAMAP" id="MF_00909">
    <property type="entry name" value="FtsZ"/>
    <property type="match status" value="1"/>
</dbReference>
<comment type="function">
    <text evidence="4 6">Essential cell division protein that forms a contractile ring structure (Z ring) at the future cell division site. The regulation of the ring assembly controls the timing and the location of cell division. One of the functions of the FtsZ ring is to recruit other cell division proteins to the septum to produce a new cell wall between the dividing cells. Binds GTP and shows GTPase activity.</text>
</comment>
<dbReference type="PRINTS" id="PR00423">
    <property type="entry name" value="CELLDVISFTSZ"/>
</dbReference>
<feature type="compositionally biased region" description="Low complexity" evidence="8">
    <location>
        <begin position="391"/>
        <end position="411"/>
    </location>
</feature>
<keyword evidence="4" id="KW-0963">Cytoplasm</keyword>
<keyword evidence="4 6" id="KW-0717">Septation</keyword>
<dbReference type="EMBL" id="PJMU01000001">
    <property type="protein sequence ID" value="PKV76331.1"/>
    <property type="molecule type" value="Genomic_DNA"/>
</dbReference>
<evidence type="ECO:0000313" key="11">
    <source>
        <dbReference type="EMBL" id="PKV76331.1"/>
    </source>
</evidence>
<dbReference type="GO" id="GO:0005737">
    <property type="term" value="C:cytoplasm"/>
    <property type="evidence" value="ECO:0007669"/>
    <property type="project" value="UniProtKB-SubCell"/>
</dbReference>
<dbReference type="PANTHER" id="PTHR30314">
    <property type="entry name" value="CELL DIVISION PROTEIN FTSZ-RELATED"/>
    <property type="match status" value="1"/>
</dbReference>
<gene>
    <name evidence="4" type="primary">ftsZ</name>
    <name evidence="11" type="ORF">BD749_1284</name>
</gene>
<evidence type="ECO:0000256" key="6">
    <source>
        <dbReference type="RuleBase" id="RU000631"/>
    </source>
</evidence>
<dbReference type="Gene3D" id="3.40.50.1440">
    <property type="entry name" value="Tubulin/FtsZ, GTPase domain"/>
    <property type="match status" value="1"/>
</dbReference>
<evidence type="ECO:0000256" key="4">
    <source>
        <dbReference type="HAMAP-Rule" id="MF_00909"/>
    </source>
</evidence>
<keyword evidence="2 4" id="KW-0547">Nucleotide-binding</keyword>
<evidence type="ECO:0000256" key="5">
    <source>
        <dbReference type="NCBIfam" id="TIGR00065"/>
    </source>
</evidence>
<dbReference type="RefSeq" id="WP_101443465.1">
    <property type="nucleotide sequence ID" value="NZ_PJMU01000001.1"/>
</dbReference>
<evidence type="ECO:0000256" key="7">
    <source>
        <dbReference type="SAM" id="Coils"/>
    </source>
</evidence>
<feature type="binding site" evidence="4">
    <location>
        <position position="190"/>
    </location>
    <ligand>
        <name>GTP</name>
        <dbReference type="ChEBI" id="CHEBI:37565"/>
    </ligand>
</feature>
<keyword evidence="4 6" id="KW-0132">Cell division</keyword>
<accession>A0A2N3V3Y7</accession>
<evidence type="ECO:0000259" key="10">
    <source>
        <dbReference type="SMART" id="SM00865"/>
    </source>
</evidence>
<dbReference type="InterPro" id="IPR003008">
    <property type="entry name" value="Tubulin_FtsZ_GTPase"/>
</dbReference>
<dbReference type="Pfam" id="PF12327">
    <property type="entry name" value="FtsZ_C"/>
    <property type="match status" value="1"/>
</dbReference>
<comment type="caution">
    <text evidence="11">The sequence shown here is derived from an EMBL/GenBank/DDBJ whole genome shotgun (WGS) entry which is preliminary data.</text>
</comment>
<evidence type="ECO:0000256" key="3">
    <source>
        <dbReference type="ARBA" id="ARBA00023134"/>
    </source>
</evidence>
<dbReference type="InterPro" id="IPR036525">
    <property type="entry name" value="Tubulin/FtsZ_GTPase_sf"/>
</dbReference>
<reference evidence="11 12" key="1">
    <citation type="submission" date="2017-12" db="EMBL/GenBank/DDBJ databases">
        <title>Genomic Encyclopedia of Type Strains, Phase III (KMG-III): the genomes of soil and plant-associated and newly described type strains.</title>
        <authorList>
            <person name="Whitman W."/>
        </authorList>
    </citation>
    <scope>NUCLEOTIDE SEQUENCE [LARGE SCALE GENOMIC DNA]</scope>
    <source>
        <strain evidence="11 12">LP43</strain>
    </source>
</reference>
<protein>
    <recommendedName>
        <fullName evidence="4 5">Cell division protein FtsZ</fullName>
    </recommendedName>
</protein>
<evidence type="ECO:0000259" key="9">
    <source>
        <dbReference type="SMART" id="SM00864"/>
    </source>
</evidence>
<sequence length="540" mass="58745">MTSMYSFDLPASGKSIIKVIGVGGGGSNAVNFMYGQGIKDVEFVICNTDMQALKSSSVPNKLQIGLNLTEGLGAGANPEKGKHAALESKEEIRELLSNDTKMVFITAGMGGGTGTGAAPVIAKVAKELGILTVGIVTAPFAFEGRKKKLAAENGIKELSENCDTILVILNDKLREMFGNLAIREAFAKADNVLTTAAKSIAEIITVTAEINVDFEDVKTVMKDSGAAVMGSATTEGEGRALRAAEEALSSPLLNNTDIHGAQKILLSIMSGDQAELEMDELTEITEYIQDKAGQEAEVIFGHGIDSSLGQSIRVTVIATGFASTAEAIIEPKKTVFDLESQKKIEVAEPAKPEQPKMVNFVPEPVVAPVATPQPPQPVQQQFEIRRPVVEQPQQQPVQPQAPQPQQYQQPQAPQPQQPVQQQPQRRVFNLEGSTTQEYSNGFGAPQQQEDYATREAKRLEAERELMRQKAIERRERLKMLSADMTTSEAMKEKMDVPAYLRRNVALDSVAHSSERNISRFNLNDDNEILGDNRFLHDNVD</sequence>
<dbReference type="Gene3D" id="3.30.1330.20">
    <property type="entry name" value="Tubulin/FtsZ, C-terminal domain"/>
    <property type="match status" value="1"/>
</dbReference>
<dbReference type="InterPro" id="IPR020805">
    <property type="entry name" value="Cell_div_FtsZ_CS"/>
</dbReference>
<dbReference type="InterPro" id="IPR037103">
    <property type="entry name" value="Tubulin/FtsZ-like_C"/>
</dbReference>
<dbReference type="SMART" id="SM00864">
    <property type="entry name" value="Tubulin"/>
    <property type="match status" value="1"/>
</dbReference>
<dbReference type="GO" id="GO:0043093">
    <property type="term" value="P:FtsZ-dependent cytokinesis"/>
    <property type="evidence" value="ECO:0007669"/>
    <property type="project" value="UniProtKB-UniRule"/>
</dbReference>
<feature type="binding site" evidence="4">
    <location>
        <begin position="24"/>
        <end position="28"/>
    </location>
    <ligand>
        <name>GTP</name>
        <dbReference type="ChEBI" id="CHEBI:37565"/>
    </ligand>
</feature>
<feature type="binding site" evidence="4">
    <location>
        <begin position="112"/>
        <end position="114"/>
    </location>
    <ligand>
        <name>GTP</name>
        <dbReference type="ChEBI" id="CHEBI:37565"/>
    </ligand>
</feature>
<dbReference type="Pfam" id="PF00091">
    <property type="entry name" value="Tubulin"/>
    <property type="match status" value="1"/>
</dbReference>
<dbReference type="GO" id="GO:0051258">
    <property type="term" value="P:protein polymerization"/>
    <property type="evidence" value="ECO:0007669"/>
    <property type="project" value="UniProtKB-UniRule"/>
</dbReference>
<keyword evidence="3 4" id="KW-0342">GTP-binding</keyword>
<evidence type="ECO:0000256" key="8">
    <source>
        <dbReference type="SAM" id="MobiDB-lite"/>
    </source>
</evidence>
<dbReference type="Proteomes" id="UP000233782">
    <property type="component" value="Unassembled WGS sequence"/>
</dbReference>
<comment type="similarity">
    <text evidence="1 4 6">Belongs to the FtsZ family.</text>
</comment>
<feature type="binding site" evidence="4">
    <location>
        <position position="143"/>
    </location>
    <ligand>
        <name>GTP</name>
        <dbReference type="ChEBI" id="CHEBI:37565"/>
    </ligand>
</feature>
<dbReference type="GO" id="GO:0032153">
    <property type="term" value="C:cell division site"/>
    <property type="evidence" value="ECO:0007669"/>
    <property type="project" value="UniProtKB-UniRule"/>
</dbReference>
<dbReference type="GO" id="GO:0005525">
    <property type="term" value="F:GTP binding"/>
    <property type="evidence" value="ECO:0007669"/>
    <property type="project" value="UniProtKB-UniRule"/>
</dbReference>
<dbReference type="InterPro" id="IPR018316">
    <property type="entry name" value="Tubulin/FtsZ_2-layer-sand-dom"/>
</dbReference>
<dbReference type="InterPro" id="IPR000158">
    <property type="entry name" value="Cell_div_FtsZ"/>
</dbReference>
<dbReference type="GO" id="GO:0003924">
    <property type="term" value="F:GTPase activity"/>
    <property type="evidence" value="ECO:0007669"/>
    <property type="project" value="UniProtKB-UniRule"/>
</dbReference>
<dbReference type="OrthoDB" id="9813375at2"/>
<evidence type="ECO:0000256" key="1">
    <source>
        <dbReference type="ARBA" id="ARBA00009690"/>
    </source>
</evidence>
<dbReference type="GO" id="GO:0000917">
    <property type="term" value="P:division septum assembly"/>
    <property type="evidence" value="ECO:0007669"/>
    <property type="project" value="UniProtKB-KW"/>
</dbReference>
<dbReference type="FunFam" id="3.40.50.1440:FF:000001">
    <property type="entry name" value="Cell division protein FtsZ"/>
    <property type="match status" value="1"/>
</dbReference>
<feature type="coiled-coil region" evidence="7">
    <location>
        <begin position="449"/>
        <end position="476"/>
    </location>
</feature>